<feature type="binding site" evidence="6">
    <location>
        <position position="66"/>
    </location>
    <ligand>
        <name>molybdate</name>
        <dbReference type="ChEBI" id="CHEBI:36264"/>
    </ligand>
</feature>
<dbReference type="EMBL" id="CP036279">
    <property type="protein sequence ID" value="QDU62027.1"/>
    <property type="molecule type" value="Genomic_DNA"/>
</dbReference>
<accession>A0A518B4X9</accession>
<dbReference type="GO" id="GO:0046872">
    <property type="term" value="F:metal ion binding"/>
    <property type="evidence" value="ECO:0007669"/>
    <property type="project" value="UniProtKB-KW"/>
</dbReference>
<keyword evidence="2 6" id="KW-0500">Molybdenum</keyword>
<keyword evidence="9" id="KW-1185">Reference proteome</keyword>
<feature type="binding site" evidence="6">
    <location>
        <position position="146"/>
    </location>
    <ligand>
        <name>molybdate</name>
        <dbReference type="ChEBI" id="CHEBI:36264"/>
    </ligand>
</feature>
<evidence type="ECO:0000256" key="1">
    <source>
        <dbReference type="ARBA" id="ARBA00009175"/>
    </source>
</evidence>
<dbReference type="AlphaFoldDB" id="A0A518B4X9"/>
<dbReference type="GO" id="GO:0030973">
    <property type="term" value="F:molybdate ion binding"/>
    <property type="evidence" value="ECO:0007669"/>
    <property type="project" value="TreeGrafter"/>
</dbReference>
<dbReference type="FunFam" id="3.40.190.10:FF:000035">
    <property type="entry name" value="Molybdate ABC transporter substrate-binding protein"/>
    <property type="match status" value="1"/>
</dbReference>
<comment type="similarity">
    <text evidence="1">Belongs to the bacterial solute-binding protein ModA family.</text>
</comment>
<sequence length="257" mass="27549" precursor="true">MSRVAHLLIVGLTLCSCASCSPPGPSAPTATITLFAAASMTDACEEIVRAFEEAHGVDCRLSVSSSSTLARQIEHGAPADLFLSANIEWREVLERSGLVASSVDLVSNRLVLIVPTGNNWSVTTPEDLASDKVTRFAIADPEGVPAGIYAKRALERLGLWQDVRDKVLATENVRHALALVARREVPAGIVYATDAAISGDVDVISPFAPDAEIIYPLMLTKRGEKNAPARKFFDFMQSSQAHGILMKHGFLPLEVSP</sequence>
<reference evidence="8 9" key="1">
    <citation type="submission" date="2019-02" db="EMBL/GenBank/DDBJ databases">
        <title>Deep-cultivation of Planctomycetes and their phenomic and genomic characterization uncovers novel biology.</title>
        <authorList>
            <person name="Wiegand S."/>
            <person name="Jogler M."/>
            <person name="Boedeker C."/>
            <person name="Pinto D."/>
            <person name="Vollmers J."/>
            <person name="Rivas-Marin E."/>
            <person name="Kohn T."/>
            <person name="Peeters S.H."/>
            <person name="Heuer A."/>
            <person name="Rast P."/>
            <person name="Oberbeckmann S."/>
            <person name="Bunk B."/>
            <person name="Jeske O."/>
            <person name="Meyerdierks A."/>
            <person name="Storesund J.E."/>
            <person name="Kallscheuer N."/>
            <person name="Luecker S."/>
            <person name="Lage O.M."/>
            <person name="Pohl T."/>
            <person name="Merkel B.J."/>
            <person name="Hornburger P."/>
            <person name="Mueller R.-W."/>
            <person name="Bruemmer F."/>
            <person name="Labrenz M."/>
            <person name="Spormann A.M."/>
            <person name="Op den Camp H."/>
            <person name="Overmann J."/>
            <person name="Amann R."/>
            <person name="Jetten M.S.M."/>
            <person name="Mascher T."/>
            <person name="Medema M.H."/>
            <person name="Devos D.P."/>
            <person name="Kaster A.-K."/>
            <person name="Ovreas L."/>
            <person name="Rohde M."/>
            <person name="Galperin M.Y."/>
            <person name="Jogler C."/>
        </authorList>
    </citation>
    <scope>NUCLEOTIDE SEQUENCE [LARGE SCALE GENOMIC DNA]</scope>
    <source>
        <strain evidence="8 9">Pan216</strain>
    </source>
</reference>
<evidence type="ECO:0000313" key="9">
    <source>
        <dbReference type="Proteomes" id="UP000317093"/>
    </source>
</evidence>
<dbReference type="PANTHER" id="PTHR30632:SF17">
    <property type="entry name" value="MOLYBDATE-BINDING PROTEIN MODA"/>
    <property type="match status" value="1"/>
</dbReference>
<gene>
    <name evidence="8" type="primary">modA</name>
    <name evidence="8" type="ORF">Pan216_28930</name>
</gene>
<comment type="subunit">
    <text evidence="5">The complex is composed of two ATP-binding proteins (ModC), two transmembrane proteins (ModB) and a solute-binding protein (ModA).</text>
</comment>
<dbReference type="OrthoDB" id="9785015at2"/>
<dbReference type="Gene3D" id="3.40.190.10">
    <property type="entry name" value="Periplasmic binding protein-like II"/>
    <property type="match status" value="2"/>
</dbReference>
<feature type="signal peptide" evidence="7">
    <location>
        <begin position="1"/>
        <end position="20"/>
    </location>
</feature>
<evidence type="ECO:0000313" key="8">
    <source>
        <dbReference type="EMBL" id="QDU62027.1"/>
    </source>
</evidence>
<dbReference type="KEGG" id="knv:Pan216_28930"/>
<feature type="chain" id="PRO_5021883973" evidence="7">
    <location>
        <begin position="21"/>
        <end position="257"/>
    </location>
</feature>
<dbReference type="GO" id="GO:1901359">
    <property type="term" value="F:tungstate binding"/>
    <property type="evidence" value="ECO:0007669"/>
    <property type="project" value="UniProtKB-ARBA"/>
</dbReference>
<dbReference type="PIRSF" id="PIRSF004846">
    <property type="entry name" value="ModA"/>
    <property type="match status" value="1"/>
</dbReference>
<feature type="binding site" evidence="6">
    <location>
        <position position="39"/>
    </location>
    <ligand>
        <name>molybdate</name>
        <dbReference type="ChEBI" id="CHEBI:36264"/>
    </ligand>
</feature>
<evidence type="ECO:0000256" key="3">
    <source>
        <dbReference type="ARBA" id="ARBA00022723"/>
    </source>
</evidence>
<evidence type="ECO:0000256" key="6">
    <source>
        <dbReference type="PIRSR" id="PIRSR004846-1"/>
    </source>
</evidence>
<dbReference type="PROSITE" id="PS51257">
    <property type="entry name" value="PROKAR_LIPOPROTEIN"/>
    <property type="match status" value="1"/>
</dbReference>
<proteinExistence type="inferred from homology"/>
<evidence type="ECO:0000256" key="5">
    <source>
        <dbReference type="ARBA" id="ARBA00062515"/>
    </source>
</evidence>
<protein>
    <submittedName>
        <fullName evidence="8">Molybdate-binding periplasmic protein</fullName>
    </submittedName>
</protein>
<dbReference type="NCBIfam" id="TIGR01256">
    <property type="entry name" value="modA"/>
    <property type="match status" value="1"/>
</dbReference>
<dbReference type="GO" id="GO:0015689">
    <property type="term" value="P:molybdate ion transport"/>
    <property type="evidence" value="ECO:0007669"/>
    <property type="project" value="InterPro"/>
</dbReference>
<dbReference type="RefSeq" id="WP_145258539.1">
    <property type="nucleotide sequence ID" value="NZ_CP036279.1"/>
</dbReference>
<name>A0A518B4X9_9BACT</name>
<dbReference type="SUPFAM" id="SSF53850">
    <property type="entry name" value="Periplasmic binding protein-like II"/>
    <property type="match status" value="1"/>
</dbReference>
<keyword evidence="3 6" id="KW-0479">Metal-binding</keyword>
<dbReference type="Proteomes" id="UP000317093">
    <property type="component" value="Chromosome"/>
</dbReference>
<dbReference type="GO" id="GO:0030288">
    <property type="term" value="C:outer membrane-bounded periplasmic space"/>
    <property type="evidence" value="ECO:0007669"/>
    <property type="project" value="TreeGrafter"/>
</dbReference>
<evidence type="ECO:0000256" key="7">
    <source>
        <dbReference type="SAM" id="SignalP"/>
    </source>
</evidence>
<dbReference type="Pfam" id="PF13531">
    <property type="entry name" value="SBP_bac_11"/>
    <property type="match status" value="1"/>
</dbReference>
<keyword evidence="4 7" id="KW-0732">Signal</keyword>
<evidence type="ECO:0000256" key="2">
    <source>
        <dbReference type="ARBA" id="ARBA00022505"/>
    </source>
</evidence>
<dbReference type="PANTHER" id="PTHR30632">
    <property type="entry name" value="MOLYBDATE-BINDING PERIPLASMIC PROTEIN"/>
    <property type="match status" value="1"/>
</dbReference>
<evidence type="ECO:0000256" key="4">
    <source>
        <dbReference type="ARBA" id="ARBA00022729"/>
    </source>
</evidence>
<dbReference type="InterPro" id="IPR005950">
    <property type="entry name" value="ModA"/>
</dbReference>
<feature type="binding site" evidence="6">
    <location>
        <position position="191"/>
    </location>
    <ligand>
        <name>molybdate</name>
        <dbReference type="ChEBI" id="CHEBI:36264"/>
    </ligand>
</feature>
<feature type="binding site" evidence="6">
    <location>
        <position position="173"/>
    </location>
    <ligand>
        <name>molybdate</name>
        <dbReference type="ChEBI" id="CHEBI:36264"/>
    </ligand>
</feature>
<organism evidence="8 9">
    <name type="scientific">Kolteria novifilia</name>
    <dbReference type="NCBI Taxonomy" id="2527975"/>
    <lineage>
        <taxon>Bacteria</taxon>
        <taxon>Pseudomonadati</taxon>
        <taxon>Planctomycetota</taxon>
        <taxon>Planctomycetia</taxon>
        <taxon>Kolteriales</taxon>
        <taxon>Kolteriaceae</taxon>
        <taxon>Kolteria</taxon>
    </lineage>
</organism>
<dbReference type="InterPro" id="IPR050682">
    <property type="entry name" value="ModA/WtpA"/>
</dbReference>